<dbReference type="Proteomes" id="UP000887013">
    <property type="component" value="Unassembled WGS sequence"/>
</dbReference>
<gene>
    <name evidence="1" type="ORF">NPIL_198581</name>
</gene>
<organism evidence="1 2">
    <name type="scientific">Nephila pilipes</name>
    <name type="common">Giant wood spider</name>
    <name type="synonym">Nephila maculata</name>
    <dbReference type="NCBI Taxonomy" id="299642"/>
    <lineage>
        <taxon>Eukaryota</taxon>
        <taxon>Metazoa</taxon>
        <taxon>Ecdysozoa</taxon>
        <taxon>Arthropoda</taxon>
        <taxon>Chelicerata</taxon>
        <taxon>Arachnida</taxon>
        <taxon>Araneae</taxon>
        <taxon>Araneomorphae</taxon>
        <taxon>Entelegynae</taxon>
        <taxon>Araneoidea</taxon>
        <taxon>Nephilidae</taxon>
        <taxon>Nephila</taxon>
    </lineage>
</organism>
<dbReference type="AlphaFoldDB" id="A0A8X6U9H5"/>
<comment type="caution">
    <text evidence="1">The sequence shown here is derived from an EMBL/GenBank/DDBJ whole genome shotgun (WGS) entry which is preliminary data.</text>
</comment>
<proteinExistence type="predicted"/>
<protein>
    <submittedName>
        <fullName evidence="1">Uncharacterized protein</fullName>
    </submittedName>
</protein>
<name>A0A8X6U9H5_NEPPI</name>
<keyword evidence="2" id="KW-1185">Reference proteome</keyword>
<reference evidence="1" key="1">
    <citation type="submission" date="2020-08" db="EMBL/GenBank/DDBJ databases">
        <title>Multicomponent nature underlies the extraordinary mechanical properties of spider dragline silk.</title>
        <authorList>
            <person name="Kono N."/>
            <person name="Nakamura H."/>
            <person name="Mori M."/>
            <person name="Yoshida Y."/>
            <person name="Ohtoshi R."/>
            <person name="Malay A.D."/>
            <person name="Moran D.A.P."/>
            <person name="Tomita M."/>
            <person name="Numata K."/>
            <person name="Arakawa K."/>
        </authorList>
    </citation>
    <scope>NUCLEOTIDE SEQUENCE</scope>
</reference>
<dbReference type="EMBL" id="BMAW01075097">
    <property type="protein sequence ID" value="GFT95002.1"/>
    <property type="molecule type" value="Genomic_DNA"/>
</dbReference>
<evidence type="ECO:0000313" key="1">
    <source>
        <dbReference type="EMBL" id="GFT95002.1"/>
    </source>
</evidence>
<sequence>MTSALLEGSRTAAITQTMPPYHRGEHYLKFAKFRPIEIFVIGIGRSFRKTLPRERGFRTNSSLALTLAVNFDLRPTIIASEGNCTVSVELKNNMRAYSSYGFIKQPSSSEADTFFFDEWKKWIL</sequence>
<accession>A0A8X6U9H5</accession>
<evidence type="ECO:0000313" key="2">
    <source>
        <dbReference type="Proteomes" id="UP000887013"/>
    </source>
</evidence>